<dbReference type="GO" id="GO:0004519">
    <property type="term" value="F:endonuclease activity"/>
    <property type="evidence" value="ECO:0007669"/>
    <property type="project" value="UniProtKB-KW"/>
</dbReference>
<dbReference type="InterPro" id="IPR003647">
    <property type="entry name" value="Intron_nuc_1_rpt"/>
</dbReference>
<dbReference type="GO" id="GO:0005739">
    <property type="term" value="C:mitochondrion"/>
    <property type="evidence" value="ECO:0007669"/>
    <property type="project" value="UniProtKB-ARBA"/>
</dbReference>
<keyword evidence="3" id="KW-0496">Mitochondrion</keyword>
<dbReference type="SUPFAM" id="SSF55608">
    <property type="entry name" value="Homing endonucleases"/>
    <property type="match status" value="2"/>
</dbReference>
<gene>
    <name evidence="3" type="ORF">Fomme_000073</name>
</gene>
<reference evidence="3" key="1">
    <citation type="submission" date="2019-03" db="EMBL/GenBank/DDBJ databases">
        <title>Evidence of extensive intraspecific noncoding reshuffling in a 169kb mitochondrial genome of basidiomycete fungus.</title>
        <authorList>
            <person name="Lee H.-H."/>
            <person name="Ke H.-M."/>
            <person name="Lin C.-Y.I."/>
            <person name="Lee T.J."/>
            <person name="Chung C.-L."/>
            <person name="Tsai I.J."/>
        </authorList>
    </citation>
    <scope>NUCLEOTIDE SEQUENCE</scope>
    <source>
        <strain evidence="3">MF3/22</strain>
    </source>
</reference>
<feature type="domain" description="Homing endonuclease LAGLIDADG" evidence="2">
    <location>
        <begin position="210"/>
        <end position="309"/>
    </location>
</feature>
<accession>A0A5B9RAX2</accession>
<evidence type="ECO:0000256" key="1">
    <source>
        <dbReference type="ARBA" id="ARBA00002670"/>
    </source>
</evidence>
<keyword evidence="3" id="KW-0378">Hydrolase</keyword>
<evidence type="ECO:0000313" key="3">
    <source>
        <dbReference type="EMBL" id="QEG57076.1"/>
    </source>
</evidence>
<proteinExistence type="predicted"/>
<dbReference type="SMART" id="SM00497">
    <property type="entry name" value="IENR1"/>
    <property type="match status" value="1"/>
</dbReference>
<comment type="function">
    <text evidence="1">Mitochondrial DNA endonuclease involved in intron homing.</text>
</comment>
<name>A0A5B9RAX2_9AGAM</name>
<dbReference type="Pfam" id="PF00961">
    <property type="entry name" value="LAGLIDADG_1"/>
    <property type="match status" value="2"/>
</dbReference>
<dbReference type="InterPro" id="IPR004860">
    <property type="entry name" value="LAGLIDADG_dom"/>
</dbReference>
<geneLocation type="mitochondrion" evidence="3"/>
<sequence length="451" mass="52533">MKFYFNGKLNLLKLNNKFINRSTFVDYCKNEILDQFLTIFKPIQNSLSFMSSGKKVLNYDKEFLQWFVGFTDAEGSFWINIKNNSEVHFVFQITLHIEDSAVLFYIREKLGVGIVTTQGKTCSYRLHAFQTIIETLIPIFDRYSLLTHKQLNYKDWREGVFLKKVAKEKGYKIDNITLDSILKLKSRKNSLRISYDGYILTSDMINKYWLLGFVEGEGSFYFTNSKAVFSITQKDKQVLEAIATFLQNINISPIYSDLFVPSKPNSIISRKSKAYQLLITDTDVLFQYIFPFFNKMTFLSRKGIDFKIWSLGLFLIIHGYHYTPQGKVMLLKLSNNINSKRYFSNVIDFLNFEEIQALFEIKPVFDIHSGKSHFSLAKKFALQKGSKKGYKVYIYKNGKEIPGSPFYSYREGAKAVGIISVSSIKNYIDTNKIFKDKYTFYSKPINNSYLN</sequence>
<dbReference type="AlphaFoldDB" id="A0A5B9RAX2"/>
<feature type="domain" description="Homing endonuclease LAGLIDADG" evidence="2">
    <location>
        <begin position="68"/>
        <end position="158"/>
    </location>
</feature>
<evidence type="ECO:0000259" key="2">
    <source>
        <dbReference type="Pfam" id="PF00961"/>
    </source>
</evidence>
<dbReference type="InterPro" id="IPR051289">
    <property type="entry name" value="LAGLIDADG_Endonuclease"/>
</dbReference>
<dbReference type="EMBL" id="MK623258">
    <property type="protein sequence ID" value="QEG57076.1"/>
    <property type="molecule type" value="Genomic_DNA"/>
</dbReference>
<dbReference type="InterPro" id="IPR027434">
    <property type="entry name" value="Homing_endonucl"/>
</dbReference>
<dbReference type="PANTHER" id="PTHR36181">
    <property type="entry name" value="INTRON-ENCODED ENDONUCLEASE AI3-RELATED"/>
    <property type="match status" value="1"/>
</dbReference>
<keyword evidence="3" id="KW-0540">Nuclease</keyword>
<protein>
    <submittedName>
        <fullName evidence="3">LAGLIDADG homing endonuclease</fullName>
    </submittedName>
</protein>
<organism evidence="3">
    <name type="scientific">Fomitiporia mediterranea</name>
    <dbReference type="NCBI Taxonomy" id="208960"/>
    <lineage>
        <taxon>Eukaryota</taxon>
        <taxon>Fungi</taxon>
        <taxon>Dikarya</taxon>
        <taxon>Basidiomycota</taxon>
        <taxon>Agaricomycotina</taxon>
        <taxon>Agaricomycetes</taxon>
        <taxon>Hymenochaetales</taxon>
        <taxon>Hymenochaetaceae</taxon>
        <taxon>Fomitiporia</taxon>
    </lineage>
</organism>
<keyword evidence="3" id="KW-0255">Endonuclease</keyword>
<dbReference type="Gene3D" id="3.10.28.10">
    <property type="entry name" value="Homing endonucleases"/>
    <property type="match status" value="2"/>
</dbReference>
<dbReference type="PANTHER" id="PTHR36181:SF2">
    <property type="entry name" value="INTRON-ENCODED ENDONUCLEASE AI3-RELATED"/>
    <property type="match status" value="1"/>
</dbReference>